<evidence type="ECO:0000313" key="4">
    <source>
        <dbReference type="EMBL" id="JAS36804.1"/>
    </source>
</evidence>
<feature type="region of interest" description="Disordered" evidence="3">
    <location>
        <begin position="655"/>
        <end position="719"/>
    </location>
</feature>
<dbReference type="PANTHER" id="PTHR24117:SF9">
    <property type="entry name" value="BCL-6 COREPRESSOR PCGF1 BINDING DOMAIN-CONTAINING PROTEIN"/>
    <property type="match status" value="1"/>
</dbReference>
<dbReference type="PROSITE" id="PS50297">
    <property type="entry name" value="ANK_REP_REGION"/>
    <property type="match status" value="2"/>
</dbReference>
<organism evidence="4">
    <name type="scientific">Clastoptera arizonana</name>
    <name type="common">Arizona spittle bug</name>
    <dbReference type="NCBI Taxonomy" id="38151"/>
    <lineage>
        <taxon>Eukaryota</taxon>
        <taxon>Metazoa</taxon>
        <taxon>Ecdysozoa</taxon>
        <taxon>Arthropoda</taxon>
        <taxon>Hexapoda</taxon>
        <taxon>Insecta</taxon>
        <taxon>Pterygota</taxon>
        <taxon>Neoptera</taxon>
        <taxon>Paraneoptera</taxon>
        <taxon>Hemiptera</taxon>
        <taxon>Auchenorrhyncha</taxon>
        <taxon>Cercopoidea</taxon>
        <taxon>Clastopteridae</taxon>
        <taxon>Clastoptera</taxon>
    </lineage>
</organism>
<proteinExistence type="inferred from homology"/>
<dbReference type="PRINTS" id="PR01415">
    <property type="entry name" value="ANKYRIN"/>
</dbReference>
<reference evidence="4" key="1">
    <citation type="submission" date="2015-12" db="EMBL/GenBank/DDBJ databases">
        <title>De novo transcriptome assembly of four potential Pierce s Disease insect vectors from Arizona vineyards.</title>
        <authorList>
            <person name="Tassone E.E."/>
        </authorList>
    </citation>
    <scope>NUCLEOTIDE SEQUENCE</scope>
</reference>
<feature type="compositionally biased region" description="Polar residues" evidence="3">
    <location>
        <begin position="220"/>
        <end position="233"/>
    </location>
</feature>
<dbReference type="InterPro" id="IPR047144">
    <property type="entry name" value="BCOR-like"/>
</dbReference>
<feature type="non-terminal residue" evidence="4">
    <location>
        <position position="1"/>
    </location>
</feature>
<feature type="compositionally biased region" description="Low complexity" evidence="3">
    <location>
        <begin position="1"/>
        <end position="15"/>
    </location>
</feature>
<feature type="region of interest" description="Disordered" evidence="3">
    <location>
        <begin position="1023"/>
        <end position="1059"/>
    </location>
</feature>
<feature type="compositionally biased region" description="Basic and acidic residues" evidence="3">
    <location>
        <begin position="1030"/>
        <end position="1042"/>
    </location>
</feature>
<feature type="repeat" description="ANK" evidence="2">
    <location>
        <begin position="1140"/>
        <end position="1172"/>
    </location>
</feature>
<feature type="compositionally biased region" description="Basic and acidic residues" evidence="3">
    <location>
        <begin position="584"/>
        <end position="595"/>
    </location>
</feature>
<dbReference type="SUPFAM" id="SSF48403">
    <property type="entry name" value="Ankyrin repeat"/>
    <property type="match status" value="1"/>
</dbReference>
<feature type="region of interest" description="Disordered" evidence="3">
    <location>
        <begin position="160"/>
        <end position="305"/>
    </location>
</feature>
<comment type="similarity">
    <text evidence="1">Belongs to the BCOR family.</text>
</comment>
<dbReference type="InterPro" id="IPR036770">
    <property type="entry name" value="Ankyrin_rpt-contain_sf"/>
</dbReference>
<feature type="region of interest" description="Disordered" evidence="3">
    <location>
        <begin position="478"/>
        <end position="631"/>
    </location>
</feature>
<dbReference type="GO" id="GO:0005634">
    <property type="term" value="C:nucleus"/>
    <property type="evidence" value="ECO:0007669"/>
    <property type="project" value="TreeGrafter"/>
</dbReference>
<feature type="compositionally biased region" description="Basic and acidic residues" evidence="3">
    <location>
        <begin position="613"/>
        <end position="631"/>
    </location>
</feature>
<dbReference type="Gene3D" id="1.25.40.20">
    <property type="entry name" value="Ankyrin repeat-containing domain"/>
    <property type="match status" value="1"/>
</dbReference>
<keyword evidence="2" id="KW-0040">ANK repeat</keyword>
<dbReference type="GO" id="GO:0000122">
    <property type="term" value="P:negative regulation of transcription by RNA polymerase II"/>
    <property type="evidence" value="ECO:0007669"/>
    <property type="project" value="TreeGrafter"/>
</dbReference>
<feature type="compositionally biased region" description="Basic and acidic residues" evidence="3">
    <location>
        <begin position="478"/>
        <end position="526"/>
    </location>
</feature>
<dbReference type="Pfam" id="PF00023">
    <property type="entry name" value="Ank"/>
    <property type="match status" value="1"/>
</dbReference>
<feature type="compositionally biased region" description="Basic and acidic residues" evidence="3">
    <location>
        <begin position="384"/>
        <end position="401"/>
    </location>
</feature>
<accession>A0A1B6EG10</accession>
<dbReference type="InterPro" id="IPR002110">
    <property type="entry name" value="Ankyrin_rpt"/>
</dbReference>
<feature type="compositionally biased region" description="Basic and acidic residues" evidence="3">
    <location>
        <begin position="537"/>
        <end position="564"/>
    </location>
</feature>
<dbReference type="SMART" id="SM00248">
    <property type="entry name" value="ANK"/>
    <property type="match status" value="3"/>
</dbReference>
<evidence type="ECO:0000256" key="1">
    <source>
        <dbReference type="ARBA" id="ARBA00034703"/>
    </source>
</evidence>
<feature type="region of interest" description="Disordered" evidence="3">
    <location>
        <begin position="783"/>
        <end position="806"/>
    </location>
</feature>
<feature type="compositionally biased region" description="Basic and acidic residues" evidence="3">
    <location>
        <begin position="704"/>
        <end position="719"/>
    </location>
</feature>
<dbReference type="PROSITE" id="PS50088">
    <property type="entry name" value="ANK_REPEAT"/>
    <property type="match status" value="2"/>
</dbReference>
<feature type="region of interest" description="Disordered" evidence="3">
    <location>
        <begin position="735"/>
        <end position="764"/>
    </location>
</feature>
<protein>
    <submittedName>
        <fullName evidence="4">Uncharacterized protein</fullName>
    </submittedName>
</protein>
<feature type="compositionally biased region" description="Basic and acidic residues" evidence="3">
    <location>
        <begin position="796"/>
        <end position="806"/>
    </location>
</feature>
<gene>
    <name evidence="4" type="ORF">g.17321</name>
</gene>
<feature type="repeat" description="ANK" evidence="2">
    <location>
        <begin position="1107"/>
        <end position="1139"/>
    </location>
</feature>
<feature type="region of interest" description="Disordered" evidence="3">
    <location>
        <begin position="368"/>
        <end position="409"/>
    </location>
</feature>
<feature type="compositionally biased region" description="Basic residues" evidence="3">
    <location>
        <begin position="374"/>
        <end position="383"/>
    </location>
</feature>
<feature type="region of interest" description="Disordered" evidence="3">
    <location>
        <begin position="1"/>
        <end position="55"/>
    </location>
</feature>
<evidence type="ECO:0000256" key="3">
    <source>
        <dbReference type="SAM" id="MobiDB-lite"/>
    </source>
</evidence>
<dbReference type="EMBL" id="GEDC01000494">
    <property type="protein sequence ID" value="JAS36804.1"/>
    <property type="molecule type" value="Transcribed_RNA"/>
</dbReference>
<feature type="region of interest" description="Disordered" evidence="3">
    <location>
        <begin position="869"/>
        <end position="895"/>
    </location>
</feature>
<dbReference type="PANTHER" id="PTHR24117">
    <property type="entry name" value="AGAP007537-PB"/>
    <property type="match status" value="1"/>
</dbReference>
<feature type="compositionally biased region" description="Low complexity" evidence="3">
    <location>
        <begin position="173"/>
        <end position="186"/>
    </location>
</feature>
<feature type="compositionally biased region" description="Basic and acidic residues" evidence="3">
    <location>
        <begin position="16"/>
        <end position="30"/>
    </location>
</feature>
<feature type="compositionally biased region" description="Basic and acidic residues" evidence="3">
    <location>
        <begin position="884"/>
        <end position="895"/>
    </location>
</feature>
<evidence type="ECO:0000256" key="2">
    <source>
        <dbReference type="PROSITE-ProRule" id="PRU00023"/>
    </source>
</evidence>
<dbReference type="Pfam" id="PF12796">
    <property type="entry name" value="Ank_2"/>
    <property type="match status" value="1"/>
</dbReference>
<sequence>QQQQQQQHQQQQLHQDSLRGKVYHSLEPRAHPAQMLGSNQNKSLTASTQPSVGRHNLPPFGVIGLERNLTPPYPGYKLPKAIDSVKSDQEQNIIRDKLQNSNFVIQGETQQKPQTNSVLVKNVLDNNTVPPSQESGEFDGLAAFLAARIRTKAELKQVGPTIGIDPARTPTPGSSVISGSNSSVHSPRTTPGIFSPPPASQSHHLASAAEIGKVTPVQDGDQTGLPSGNTSSPPKLVRERSSINSPRRRLFSRPDDEPTNVMVPASIVPNTSGDTLLLPTREPGGPRSSSETSVFDFRESDSEGEMPVLERQSLHEMRRDRDKRILEKHQANNSAIEETSIQTKEMGNIGENDSFWSETCSMFMEQLQTGTGNVRRRGRRKKLKENSSNEKISKSESKRETQVLPSSSDSVLVTSDISYPSTESSTIPVSEVKSEKNICDTNKETKVCVIKEEVPENNEVVSNPKVDSSVKIIETIKSEIKEEKKESKKGVNDGTKEEDRIKKEEDRIKKEEGRIKKEIPSIKKEEESSDEDLPLSQRRDEFKKEKSEIEKSIKVELMSKRDIESDGESGGEDSTNTRKLRERKPKESNASEEKQKKKKNSKEPSQSPKKTKKQSEEKKKPSFGDGTDFRPGWEEELYKFKRSLRMPARLINISRPPTWPRISVSLPDLDPDSPMTLDSLDFSTNSKKHDCDFEPIPATNAKTDLPDECSKPKEVDKSDDQNSFLNRLVSKFGGKSRKLRKNQLKGNANETKGPKIIPQTDRPELLPTPSLDIIIKSPNKKALNSTFGKSKNNKKNQMENKTSDIERDSDPVYLGYFRKQTVAGFRDAFVRHNGGFATEHELPPIILKTRTRTQTRVLKQRATIREVFGEDRPASAPPAGCRENSNDRATSDVEDKKSIQVENNTVVMRKRGNSNASSNGTRAGLRSAAVLRSNKAVLKSKQQLLHGGERRKRNTDLLKAYVSVKKYQHESGEEDLKTCDDKQTVNKTVVKTDKPTPIIVGEKRLKLKTIRRKLKSSGFDYIRKKKKQQQKKEVEKDGEAVKERRKGTPLKPNPESEEDIQNEIKGWVINKGLGETILHRAARLGYTDIAAYCLEKMDHNPSPRDNAGYTPLHEACSRGHLDIVRLLLMYGANVSDSAHSGIRPLHEAVENGFTEIIRLLLSYGADPLLATYSGHTPMSLANDPETKALMQNHLADIQGNSSTSWEFASTRDESDPLLLNTDLLKDIPPPESLEPEETEVEYSEMCTPNLYQLLGEPHTDRWVLFQEIGPILKVKTRESLIKQLGQSHRNDFRDLKMTDFYDMAKCCTLLGVGDNILNPKAHKVTLVKYTDKVRSLLNIDTFVISGR</sequence>
<name>A0A1B6EG10_9HEMI</name>
<feature type="compositionally biased region" description="Polar residues" evidence="3">
    <location>
        <begin position="36"/>
        <end position="51"/>
    </location>
</feature>
<dbReference type="GO" id="GO:0003714">
    <property type="term" value="F:transcription corepressor activity"/>
    <property type="evidence" value="ECO:0007669"/>
    <property type="project" value="TreeGrafter"/>
</dbReference>